<feature type="domain" description="Myb-like" evidence="2">
    <location>
        <begin position="155"/>
        <end position="208"/>
    </location>
</feature>
<dbReference type="InterPro" id="IPR009057">
    <property type="entry name" value="Homeodomain-like_sf"/>
</dbReference>
<evidence type="ECO:0000313" key="3">
    <source>
        <dbReference type="EMBL" id="GMH47738.1"/>
    </source>
</evidence>
<name>A0A9W6ZAU4_9STRA</name>
<dbReference type="InterPro" id="IPR001005">
    <property type="entry name" value="SANT/Myb"/>
</dbReference>
<dbReference type="OrthoDB" id="608866at2759"/>
<dbReference type="Gene3D" id="1.10.10.60">
    <property type="entry name" value="Homeodomain-like"/>
    <property type="match status" value="1"/>
</dbReference>
<dbReference type="CDD" id="cd00167">
    <property type="entry name" value="SANT"/>
    <property type="match status" value="1"/>
</dbReference>
<protein>
    <recommendedName>
        <fullName evidence="2">Myb-like domain-containing protein</fullName>
    </recommendedName>
</protein>
<keyword evidence="4" id="KW-1185">Reference proteome</keyword>
<evidence type="ECO:0000259" key="2">
    <source>
        <dbReference type="PROSITE" id="PS50090"/>
    </source>
</evidence>
<dbReference type="AlphaFoldDB" id="A0A9W6ZAU4"/>
<organism evidence="3 4">
    <name type="scientific">Triparma laevis f. longispina</name>
    <dbReference type="NCBI Taxonomy" id="1714387"/>
    <lineage>
        <taxon>Eukaryota</taxon>
        <taxon>Sar</taxon>
        <taxon>Stramenopiles</taxon>
        <taxon>Ochrophyta</taxon>
        <taxon>Bolidophyceae</taxon>
        <taxon>Parmales</taxon>
        <taxon>Triparmaceae</taxon>
        <taxon>Triparma</taxon>
    </lineage>
</organism>
<dbReference type="EMBL" id="BRXW01000360">
    <property type="protein sequence ID" value="GMH47738.1"/>
    <property type="molecule type" value="Genomic_DNA"/>
</dbReference>
<dbReference type="Pfam" id="PF00249">
    <property type="entry name" value="Myb_DNA-binding"/>
    <property type="match status" value="1"/>
</dbReference>
<sequence length="208" mass="22984">MKSSQSPSEPSVANKTVFVSPPPPSSKVPPRTCGFPGREGEGVEDEVVVALLVLAASSPAETFSLRSGKKRKSASQVEEQLRNVKKAKSAFGGRGFVWSADENAALVEGVNSHGLDFDRIKAEAGARLLGRKVRALSQHFRQVHPDKFRELREVTPTKQTNLWTDEEDEALKRGRWKYGSDWEKIMKTESEVLGDRTVGALKNKVLRL</sequence>
<dbReference type="SUPFAM" id="SSF46689">
    <property type="entry name" value="Homeodomain-like"/>
    <property type="match status" value="1"/>
</dbReference>
<dbReference type="PROSITE" id="PS50090">
    <property type="entry name" value="MYB_LIKE"/>
    <property type="match status" value="1"/>
</dbReference>
<reference evidence="4" key="1">
    <citation type="journal article" date="2023" name="Commun. Biol.">
        <title>Genome analysis of Parmales, the sister group of diatoms, reveals the evolutionary specialization of diatoms from phago-mixotrophs to photoautotrophs.</title>
        <authorList>
            <person name="Ban H."/>
            <person name="Sato S."/>
            <person name="Yoshikawa S."/>
            <person name="Yamada K."/>
            <person name="Nakamura Y."/>
            <person name="Ichinomiya M."/>
            <person name="Sato N."/>
            <person name="Blanc-Mathieu R."/>
            <person name="Endo H."/>
            <person name="Kuwata A."/>
            <person name="Ogata H."/>
        </authorList>
    </citation>
    <scope>NUCLEOTIDE SEQUENCE [LARGE SCALE GENOMIC DNA]</scope>
    <source>
        <strain evidence="4">NIES 3700</strain>
    </source>
</reference>
<proteinExistence type="predicted"/>
<gene>
    <name evidence="3" type="ORF">TrLO_g6149</name>
</gene>
<accession>A0A9W6ZAU4</accession>
<feature type="compositionally biased region" description="Polar residues" evidence="1">
    <location>
        <begin position="1"/>
        <end position="14"/>
    </location>
</feature>
<comment type="caution">
    <text evidence="3">The sequence shown here is derived from an EMBL/GenBank/DDBJ whole genome shotgun (WGS) entry which is preliminary data.</text>
</comment>
<dbReference type="SMART" id="SM00717">
    <property type="entry name" value="SANT"/>
    <property type="match status" value="2"/>
</dbReference>
<evidence type="ECO:0000313" key="4">
    <source>
        <dbReference type="Proteomes" id="UP001165122"/>
    </source>
</evidence>
<dbReference type="Proteomes" id="UP001165122">
    <property type="component" value="Unassembled WGS sequence"/>
</dbReference>
<feature type="region of interest" description="Disordered" evidence="1">
    <location>
        <begin position="1"/>
        <end position="39"/>
    </location>
</feature>
<evidence type="ECO:0000256" key="1">
    <source>
        <dbReference type="SAM" id="MobiDB-lite"/>
    </source>
</evidence>